<evidence type="ECO:0000259" key="1">
    <source>
        <dbReference type="Pfam" id="PF26283"/>
    </source>
</evidence>
<comment type="caution">
    <text evidence="2">The sequence shown here is derived from an EMBL/GenBank/DDBJ whole genome shotgun (WGS) entry which is preliminary data.</text>
</comment>
<protein>
    <recommendedName>
        <fullName evidence="1">Trs120/TRAPPC9 fourth Ig-like domain-containing protein</fullName>
    </recommendedName>
</protein>
<dbReference type="AlphaFoldDB" id="A0AAD9DP03"/>
<gene>
    <name evidence="2" type="ORF">P4O66_002558</name>
</gene>
<dbReference type="PANTHER" id="PTHR21512">
    <property type="entry name" value="TRAFFICKING PROTEIN PARTICLE COMPLEX SUBUNIT 9"/>
    <property type="match status" value="1"/>
</dbReference>
<dbReference type="PANTHER" id="PTHR21512:SF5">
    <property type="entry name" value="TRAFFICKING PROTEIN PARTICLE COMPLEX SUBUNIT 9"/>
    <property type="match status" value="1"/>
</dbReference>
<organism evidence="2 3">
    <name type="scientific">Electrophorus voltai</name>
    <dbReference type="NCBI Taxonomy" id="2609070"/>
    <lineage>
        <taxon>Eukaryota</taxon>
        <taxon>Metazoa</taxon>
        <taxon>Chordata</taxon>
        <taxon>Craniata</taxon>
        <taxon>Vertebrata</taxon>
        <taxon>Euteleostomi</taxon>
        <taxon>Actinopterygii</taxon>
        <taxon>Neopterygii</taxon>
        <taxon>Teleostei</taxon>
        <taxon>Ostariophysi</taxon>
        <taxon>Gymnotiformes</taxon>
        <taxon>Gymnotoidei</taxon>
        <taxon>Gymnotidae</taxon>
        <taxon>Electrophorus</taxon>
    </lineage>
</organism>
<dbReference type="EMBL" id="JAROKS010000022">
    <property type="protein sequence ID" value="KAK1788746.1"/>
    <property type="molecule type" value="Genomic_DNA"/>
</dbReference>
<sequence>MLPVLVWYSRQQHRARGPGSRAGSQTAESVLAMFRSKPLDLSFYFYSPNKVSSISVCAHIIGSLVFTPARLAPKAQVDDESRLQGFCSQSSQGSRCKAQDPSRWGPGAAVISTWAPNCPGRNLELLGQKTYKLLSRRAPLRGRDVLVNGHACDCDVVADCRVGDAVALEVKLTNRSKGSVGPFSLTVVPFQDYQNGVQNYELQDAVTFIGSNTFYIDSVSPAGKSVCVGALLFLYTGDFYLSIKFQGDSAGQQDLPAACFSLPSIHVRAQDPIEAAA</sequence>
<dbReference type="Pfam" id="PF26283">
    <property type="entry name" value="Ig_TRAPPC9-Trs120_4th"/>
    <property type="match status" value="1"/>
</dbReference>
<dbReference type="InterPro" id="IPR013935">
    <property type="entry name" value="Trs120_TRAPPC9"/>
</dbReference>
<accession>A0AAD9DP03</accession>
<dbReference type="GO" id="GO:0005802">
    <property type="term" value="C:trans-Golgi network"/>
    <property type="evidence" value="ECO:0007669"/>
    <property type="project" value="TreeGrafter"/>
</dbReference>
<proteinExistence type="predicted"/>
<reference evidence="2" key="1">
    <citation type="submission" date="2023-03" db="EMBL/GenBank/DDBJ databases">
        <title>Electrophorus voltai genome.</title>
        <authorList>
            <person name="Bian C."/>
        </authorList>
    </citation>
    <scope>NUCLEOTIDE SEQUENCE</scope>
    <source>
        <strain evidence="2">CB-2022</strain>
        <tissue evidence="2">Muscle</tissue>
    </source>
</reference>
<evidence type="ECO:0000313" key="2">
    <source>
        <dbReference type="EMBL" id="KAK1788746.1"/>
    </source>
</evidence>
<keyword evidence="3" id="KW-1185">Reference proteome</keyword>
<dbReference type="Proteomes" id="UP001239994">
    <property type="component" value="Unassembled WGS sequence"/>
</dbReference>
<evidence type="ECO:0000313" key="3">
    <source>
        <dbReference type="Proteomes" id="UP001239994"/>
    </source>
</evidence>
<name>A0AAD9DP03_9TELE</name>
<dbReference type="InterPro" id="IPR058568">
    <property type="entry name" value="Ig_TRAPPC9_Trs120_4th"/>
</dbReference>
<feature type="domain" description="Trs120/TRAPPC9 fourth Ig-like" evidence="1">
    <location>
        <begin position="159"/>
        <end position="242"/>
    </location>
</feature>